<feature type="domain" description="ATP-dependent DNA ligase family profile" evidence="3">
    <location>
        <begin position="83"/>
        <end position="192"/>
    </location>
</feature>
<keyword evidence="2 4" id="KW-0436">Ligase</keyword>
<dbReference type="GO" id="GO:0006310">
    <property type="term" value="P:DNA recombination"/>
    <property type="evidence" value="ECO:0007669"/>
    <property type="project" value="InterPro"/>
</dbReference>
<dbReference type="GO" id="GO:0006273">
    <property type="term" value="P:lagging strand elongation"/>
    <property type="evidence" value="ECO:0007669"/>
    <property type="project" value="TreeGrafter"/>
</dbReference>
<organism evidence="4">
    <name type="scientific">mine drainage metagenome</name>
    <dbReference type="NCBI Taxonomy" id="410659"/>
    <lineage>
        <taxon>unclassified sequences</taxon>
        <taxon>metagenomes</taxon>
        <taxon>ecological metagenomes</taxon>
    </lineage>
</organism>
<evidence type="ECO:0000313" key="4">
    <source>
        <dbReference type="EMBL" id="EQD43718.1"/>
    </source>
</evidence>
<dbReference type="CDD" id="cd07901">
    <property type="entry name" value="Adenylation_DNA_ligase_Arch_LigB"/>
    <property type="match status" value="1"/>
</dbReference>
<feature type="non-terminal residue" evidence="4">
    <location>
        <position position="1"/>
    </location>
</feature>
<sequence>EYKYDGLRVQAHLFEDGSVRLFSRRLEEISAQFPDLRLALPAAISRRPAIVEGECVPIDPDTDEIRPFQEVSRRRGRTHDLERAQEEIPVCLFAFDILLLGGQPVVDRPFPERRRLLEEAVRPGEKVRLADQRVVGSVAEATEFFETALAAGAEGVMAKSLAGGSGYRAGARGFWWIKYKRDYSAGLSDSID</sequence>
<dbReference type="PANTHER" id="PTHR45674:SF4">
    <property type="entry name" value="DNA LIGASE 1"/>
    <property type="match status" value="1"/>
</dbReference>
<reference evidence="4" key="2">
    <citation type="journal article" date="2014" name="ISME J.">
        <title>Microbial stratification in low pH oxic and suboxic macroscopic growths along an acid mine drainage.</title>
        <authorList>
            <person name="Mendez-Garcia C."/>
            <person name="Mesa V."/>
            <person name="Sprenger R.R."/>
            <person name="Richter M."/>
            <person name="Diez M.S."/>
            <person name="Solano J."/>
            <person name="Bargiela R."/>
            <person name="Golyshina O.V."/>
            <person name="Manteca A."/>
            <person name="Ramos J.L."/>
            <person name="Gallego J.R."/>
            <person name="Llorente I."/>
            <person name="Martins Dos Santos V.A."/>
            <person name="Jensen O.N."/>
            <person name="Pelaez A.I."/>
            <person name="Sanchez J."/>
            <person name="Ferrer M."/>
        </authorList>
    </citation>
    <scope>NUCLEOTIDE SEQUENCE</scope>
</reference>
<evidence type="ECO:0000256" key="1">
    <source>
        <dbReference type="ARBA" id="ARBA00007572"/>
    </source>
</evidence>
<dbReference type="GO" id="GO:0006281">
    <property type="term" value="P:DNA repair"/>
    <property type="evidence" value="ECO:0007669"/>
    <property type="project" value="InterPro"/>
</dbReference>
<feature type="non-terminal residue" evidence="4">
    <location>
        <position position="192"/>
    </location>
</feature>
<dbReference type="Pfam" id="PF01068">
    <property type="entry name" value="DNA_ligase_A_M"/>
    <property type="match status" value="1"/>
</dbReference>
<protein>
    <submittedName>
        <fullName evidence="4">ATP dependent DNA ligase, central domain protein</fullName>
        <ecNumber evidence="4">6.5.1.1</ecNumber>
    </submittedName>
</protein>
<reference evidence="4" key="1">
    <citation type="submission" date="2013-08" db="EMBL/GenBank/DDBJ databases">
        <authorList>
            <person name="Mendez C."/>
            <person name="Richter M."/>
            <person name="Ferrer M."/>
            <person name="Sanchez J."/>
        </authorList>
    </citation>
    <scope>NUCLEOTIDE SEQUENCE</scope>
</reference>
<dbReference type="PANTHER" id="PTHR45674">
    <property type="entry name" value="DNA LIGASE 1/3 FAMILY MEMBER"/>
    <property type="match status" value="1"/>
</dbReference>
<evidence type="ECO:0000259" key="3">
    <source>
        <dbReference type="PROSITE" id="PS50160"/>
    </source>
</evidence>
<comment type="caution">
    <text evidence="4">The sequence shown here is derived from an EMBL/GenBank/DDBJ whole genome shotgun (WGS) entry which is preliminary data.</text>
</comment>
<dbReference type="SUPFAM" id="SSF56091">
    <property type="entry name" value="DNA ligase/mRNA capping enzyme, catalytic domain"/>
    <property type="match status" value="1"/>
</dbReference>
<gene>
    <name evidence="4" type="ORF">B1B_13680</name>
</gene>
<accession>T0ZFQ8</accession>
<dbReference type="PROSITE" id="PS50160">
    <property type="entry name" value="DNA_LIGASE_A3"/>
    <property type="match status" value="1"/>
</dbReference>
<dbReference type="InterPro" id="IPR012310">
    <property type="entry name" value="DNA_ligase_ATP-dep_cent"/>
</dbReference>
<dbReference type="EC" id="6.5.1.1" evidence="4"/>
<dbReference type="Gene3D" id="3.30.470.30">
    <property type="entry name" value="DNA ligase/mRNA capping enzyme"/>
    <property type="match status" value="1"/>
</dbReference>
<name>T0ZFQ8_9ZZZZ</name>
<dbReference type="GO" id="GO:0003910">
    <property type="term" value="F:DNA ligase (ATP) activity"/>
    <property type="evidence" value="ECO:0007669"/>
    <property type="project" value="UniProtKB-EC"/>
</dbReference>
<dbReference type="EMBL" id="AUZY01009017">
    <property type="protein sequence ID" value="EQD43718.1"/>
    <property type="molecule type" value="Genomic_DNA"/>
</dbReference>
<dbReference type="AlphaFoldDB" id="T0ZFQ8"/>
<dbReference type="InterPro" id="IPR050191">
    <property type="entry name" value="ATP-dep_DNA_ligase"/>
</dbReference>
<comment type="similarity">
    <text evidence="1">Belongs to the ATP-dependent DNA ligase family.</text>
</comment>
<evidence type="ECO:0000256" key="2">
    <source>
        <dbReference type="ARBA" id="ARBA00022598"/>
    </source>
</evidence>
<proteinExistence type="inferred from homology"/>
<dbReference type="GO" id="GO:0005524">
    <property type="term" value="F:ATP binding"/>
    <property type="evidence" value="ECO:0007669"/>
    <property type="project" value="InterPro"/>
</dbReference>